<dbReference type="KEGG" id="tes:BW730_04650"/>
<dbReference type="EMBL" id="CP019606">
    <property type="protein sequence ID" value="AQP46915.1"/>
    <property type="molecule type" value="Genomic_DNA"/>
</dbReference>
<evidence type="ECO:0000313" key="2">
    <source>
        <dbReference type="Proteomes" id="UP000188145"/>
    </source>
</evidence>
<sequence length="147" mass="16786">MCSELRVLSVRQPWAWQIVHEDKDVENRILPTTYRGQVAIFAPFSPDVTALQRLPRVAPAWVDAPRQFELGAIIGLAQLVDCHDASWCGEDQYGRAIEMCSPWSLRSHQHLVLSDPVALRHPVSVRNRRGLWKVGTRLMREIEAQLP</sequence>
<evidence type="ECO:0008006" key="3">
    <source>
        <dbReference type="Google" id="ProtNLM"/>
    </source>
</evidence>
<protein>
    <recommendedName>
        <fullName evidence="3">ASCH domain-containing protein</fullName>
    </recommendedName>
</protein>
<gene>
    <name evidence="1" type="ORF">BW730_04650</name>
</gene>
<keyword evidence="2" id="KW-1185">Reference proteome</keyword>
<evidence type="ECO:0000313" key="1">
    <source>
        <dbReference type="EMBL" id="AQP46915.1"/>
    </source>
</evidence>
<accession>A0A1Q2CLG4</accession>
<name>A0A1Q2CLG4_9ACTN</name>
<organism evidence="1 2">
    <name type="scientific">Tessaracoccus aquimaris</name>
    <dbReference type="NCBI Taxonomy" id="1332264"/>
    <lineage>
        <taxon>Bacteria</taxon>
        <taxon>Bacillati</taxon>
        <taxon>Actinomycetota</taxon>
        <taxon>Actinomycetes</taxon>
        <taxon>Propionibacteriales</taxon>
        <taxon>Propionibacteriaceae</taxon>
        <taxon>Tessaracoccus</taxon>
    </lineage>
</organism>
<reference evidence="2" key="1">
    <citation type="submission" date="2017-02" db="EMBL/GenBank/DDBJ databases">
        <title>Tessaracoccus aquaemaris sp. nov., isolated from the intestine of a Korean rockfish, Sebastes schlegelii, in a marine aquaculture pond.</title>
        <authorList>
            <person name="Tak E.J."/>
            <person name="Bae J.-W."/>
        </authorList>
    </citation>
    <scope>NUCLEOTIDE SEQUENCE [LARGE SCALE GENOMIC DNA]</scope>
    <source>
        <strain evidence="2">NSG39</strain>
    </source>
</reference>
<dbReference type="InterPro" id="IPR015947">
    <property type="entry name" value="PUA-like_sf"/>
</dbReference>
<dbReference type="STRING" id="1332264.BW730_04650"/>
<proteinExistence type="predicted"/>
<dbReference type="SUPFAM" id="SSF88697">
    <property type="entry name" value="PUA domain-like"/>
    <property type="match status" value="1"/>
</dbReference>
<dbReference type="Gene3D" id="2.30.130.30">
    <property type="entry name" value="Hypothetical protein"/>
    <property type="match status" value="1"/>
</dbReference>
<dbReference type="AlphaFoldDB" id="A0A1Q2CLG4"/>
<dbReference type="Proteomes" id="UP000188145">
    <property type="component" value="Chromosome"/>
</dbReference>